<dbReference type="PANTHER" id="PTHR10472">
    <property type="entry name" value="D-TYROSYL-TRNA TYR DEACYLASE"/>
    <property type="match status" value="1"/>
</dbReference>
<dbReference type="Gene3D" id="3.50.80.10">
    <property type="entry name" value="D-tyrosyl-tRNA(Tyr) deacylase"/>
    <property type="match status" value="1"/>
</dbReference>
<dbReference type="EMBL" id="CP021434">
    <property type="protein sequence ID" value="ARU63703.1"/>
    <property type="molecule type" value="Genomic_DNA"/>
</dbReference>
<dbReference type="AlphaFoldDB" id="A0A1Y0IWF4"/>
<comment type="catalytic activity">
    <reaction evidence="2">
        <text>glycyl-tRNA(Ala) + H2O = tRNA(Ala) + glycine + H(+)</text>
        <dbReference type="Rhea" id="RHEA:53744"/>
        <dbReference type="Rhea" id="RHEA-COMP:9657"/>
        <dbReference type="Rhea" id="RHEA-COMP:13640"/>
        <dbReference type="ChEBI" id="CHEBI:15377"/>
        <dbReference type="ChEBI" id="CHEBI:15378"/>
        <dbReference type="ChEBI" id="CHEBI:57305"/>
        <dbReference type="ChEBI" id="CHEBI:78442"/>
        <dbReference type="ChEBI" id="CHEBI:78522"/>
    </reaction>
</comment>
<dbReference type="NCBIfam" id="TIGR00256">
    <property type="entry name" value="D-aminoacyl-tRNA deacylase"/>
    <property type="match status" value="1"/>
</dbReference>
<keyword evidence="2" id="KW-0378">Hydrolase</keyword>
<comment type="catalytic activity">
    <reaction evidence="2">
        <text>a D-aminoacyl-tRNA + H2O = a tRNA + a D-alpha-amino acid + H(+)</text>
        <dbReference type="Rhea" id="RHEA:13953"/>
        <dbReference type="Rhea" id="RHEA-COMP:10123"/>
        <dbReference type="Rhea" id="RHEA-COMP:10124"/>
        <dbReference type="ChEBI" id="CHEBI:15377"/>
        <dbReference type="ChEBI" id="CHEBI:15378"/>
        <dbReference type="ChEBI" id="CHEBI:59871"/>
        <dbReference type="ChEBI" id="CHEBI:78442"/>
        <dbReference type="ChEBI" id="CHEBI:79333"/>
        <dbReference type="EC" id="3.1.1.96"/>
    </reaction>
</comment>
<evidence type="ECO:0000313" key="4">
    <source>
        <dbReference type="Proteomes" id="UP000195437"/>
    </source>
</evidence>
<evidence type="ECO:0000313" key="3">
    <source>
        <dbReference type="EMBL" id="ARU63703.1"/>
    </source>
</evidence>
<dbReference type="GO" id="GO:0000049">
    <property type="term" value="F:tRNA binding"/>
    <property type="evidence" value="ECO:0007669"/>
    <property type="project" value="UniProtKB-UniRule"/>
</dbReference>
<keyword evidence="2" id="KW-0694">RNA-binding</keyword>
<feature type="short sequence motif" description="Gly-cisPro motif, important for rejection of L-amino acids" evidence="2">
    <location>
        <begin position="137"/>
        <end position="138"/>
    </location>
</feature>
<evidence type="ECO:0000256" key="1">
    <source>
        <dbReference type="ARBA" id="ARBA00009673"/>
    </source>
</evidence>
<name>A0A1Y0IWF4_9BACL</name>
<dbReference type="CDD" id="cd00563">
    <property type="entry name" value="Dtyr_deacylase"/>
    <property type="match status" value="1"/>
</dbReference>
<dbReference type="SUPFAM" id="SSF69500">
    <property type="entry name" value="DTD-like"/>
    <property type="match status" value="1"/>
</dbReference>
<evidence type="ECO:0000256" key="2">
    <source>
        <dbReference type="HAMAP-Rule" id="MF_00518"/>
    </source>
</evidence>
<reference evidence="4" key="1">
    <citation type="submission" date="2017-05" db="EMBL/GenBank/DDBJ databases">
        <authorList>
            <person name="Sung H."/>
        </authorList>
    </citation>
    <scope>NUCLEOTIDE SEQUENCE [LARGE SCALE GENOMIC DNA]</scope>
    <source>
        <strain evidence="4">AR23208</strain>
    </source>
</reference>
<keyword evidence="2" id="KW-0820">tRNA-binding</keyword>
<comment type="similarity">
    <text evidence="1 2">Belongs to the DTD family.</text>
</comment>
<dbReference type="KEGG" id="tum:CBW65_23775"/>
<dbReference type="GO" id="GO:0019478">
    <property type="term" value="P:D-amino acid catabolic process"/>
    <property type="evidence" value="ECO:0007669"/>
    <property type="project" value="UniProtKB-UniRule"/>
</dbReference>
<comment type="subcellular location">
    <subcellularLocation>
        <location evidence="2">Cytoplasm</location>
    </subcellularLocation>
</comment>
<dbReference type="FunFam" id="3.50.80.10:FF:000001">
    <property type="entry name" value="D-aminoacyl-tRNA deacylase"/>
    <property type="match status" value="1"/>
</dbReference>
<dbReference type="EC" id="3.1.1.96" evidence="2"/>
<keyword evidence="2" id="KW-0963">Cytoplasm</keyword>
<comment type="function">
    <text evidence="2">An aminoacyl-tRNA editing enzyme that deacylates mischarged D-aminoacyl-tRNAs. Also deacylates mischarged glycyl-tRNA(Ala), protecting cells against glycine mischarging by AlaRS. Acts via tRNA-based rather than protein-based catalysis; rejects L-amino acids rather than detecting D-amino acids in the active site. By recycling D-aminoacyl-tRNA to D-amino acids and free tRNA molecules, this enzyme counteracts the toxicity associated with the formation of D-aminoacyl-tRNA entities in vivo and helps enforce protein L-homochirality.</text>
</comment>
<dbReference type="Pfam" id="PF02580">
    <property type="entry name" value="Tyr_Deacylase"/>
    <property type="match status" value="1"/>
</dbReference>
<dbReference type="GO" id="GO:0043908">
    <property type="term" value="F:Ser(Gly)-tRNA(Ala) hydrolase activity"/>
    <property type="evidence" value="ECO:0007669"/>
    <property type="project" value="UniProtKB-UniRule"/>
</dbReference>
<dbReference type="Proteomes" id="UP000195437">
    <property type="component" value="Chromosome"/>
</dbReference>
<dbReference type="PANTHER" id="PTHR10472:SF5">
    <property type="entry name" value="D-AMINOACYL-TRNA DEACYLASE 1"/>
    <property type="match status" value="1"/>
</dbReference>
<accession>A0A1Y0IWF4</accession>
<keyword evidence="4" id="KW-1185">Reference proteome</keyword>
<dbReference type="InterPro" id="IPR003732">
    <property type="entry name" value="Daa-tRNA_deacyls_DTD"/>
</dbReference>
<proteinExistence type="inferred from homology"/>
<dbReference type="OrthoDB" id="9801395at2"/>
<dbReference type="InterPro" id="IPR023509">
    <property type="entry name" value="DTD-like_sf"/>
</dbReference>
<dbReference type="GO" id="GO:0106026">
    <property type="term" value="F:Gly-tRNA(Ala) deacylase activity"/>
    <property type="evidence" value="ECO:0007669"/>
    <property type="project" value="UniProtKB-UniRule"/>
</dbReference>
<dbReference type="GO" id="GO:0005737">
    <property type="term" value="C:cytoplasm"/>
    <property type="evidence" value="ECO:0007669"/>
    <property type="project" value="UniProtKB-SubCell"/>
</dbReference>
<organism evidence="3 4">
    <name type="scientific">Tumebacillus avium</name>
    <dbReference type="NCBI Taxonomy" id="1903704"/>
    <lineage>
        <taxon>Bacteria</taxon>
        <taxon>Bacillati</taxon>
        <taxon>Bacillota</taxon>
        <taxon>Bacilli</taxon>
        <taxon>Bacillales</taxon>
        <taxon>Alicyclobacillaceae</taxon>
        <taxon>Tumebacillus</taxon>
    </lineage>
</organism>
<comment type="domain">
    <text evidence="2">A Gly-cisPro motif from one monomer fits into the active site of the other monomer to allow specific chiral rejection of L-amino acids.</text>
</comment>
<dbReference type="HAMAP" id="MF_00518">
    <property type="entry name" value="Deacylase_Dtd"/>
    <property type="match status" value="1"/>
</dbReference>
<sequence>MRIVVQRVSRGKVTVEGQVTGEIGRGFVLLVGVTHDDTMADVDYLVDKVVNLRVFEDEAGKMNLSLLDIGGALLSVSQFTLYGDCRKGRRPNFMDAAKPDFANELYEAFNDKARQLGVQVETGVFGAMMDVELVNDGPVTLLLESKRTF</sequence>
<gene>
    <name evidence="2" type="primary">dtd</name>
    <name evidence="3" type="ORF">CBW65_23775</name>
</gene>
<dbReference type="RefSeq" id="WP_087459035.1">
    <property type="nucleotide sequence ID" value="NZ_CP021434.1"/>
</dbReference>
<protein>
    <recommendedName>
        <fullName evidence="2">D-aminoacyl-tRNA deacylase</fullName>
        <shortName evidence="2">DTD</shortName>
        <ecNumber evidence="2">3.1.1.96</ecNumber>
    </recommendedName>
    <alternativeName>
        <fullName evidence="2">Gly-tRNA(Ala) deacylase</fullName>
        <ecNumber evidence="2">3.1.1.-</ecNumber>
    </alternativeName>
</protein>
<dbReference type="GO" id="GO:0051500">
    <property type="term" value="F:D-tyrosyl-tRNA(Tyr) deacylase activity"/>
    <property type="evidence" value="ECO:0007669"/>
    <property type="project" value="TreeGrafter"/>
</dbReference>
<dbReference type="EC" id="3.1.1.-" evidence="2"/>
<comment type="subunit">
    <text evidence="2">Homodimer.</text>
</comment>